<comment type="caution">
    <text evidence="2">The sequence shown here is derived from an EMBL/GenBank/DDBJ whole genome shotgun (WGS) entry which is preliminary data.</text>
</comment>
<keyword evidence="3" id="KW-1185">Reference proteome</keyword>
<gene>
    <name evidence="2" type="ORF">C2134_00555</name>
</gene>
<evidence type="ECO:0000256" key="1">
    <source>
        <dbReference type="ARBA" id="ARBA00022801"/>
    </source>
</evidence>
<dbReference type="InterPro" id="IPR036514">
    <property type="entry name" value="SGNH_hydro_sf"/>
</dbReference>
<dbReference type="PANTHER" id="PTHR45648">
    <property type="entry name" value="GDSL LIPASE/ACYLHYDROLASE FAMILY PROTEIN (AFU_ORTHOLOGUE AFUA_4G14700)"/>
    <property type="match status" value="1"/>
</dbReference>
<dbReference type="PANTHER" id="PTHR45648:SF5">
    <property type="entry name" value="OS04G0577300 PROTEIN"/>
    <property type="match status" value="1"/>
</dbReference>
<dbReference type="Proteomes" id="UP000236416">
    <property type="component" value="Unassembled WGS sequence"/>
</dbReference>
<dbReference type="EMBL" id="PPTF01000002">
    <property type="protein sequence ID" value="POB00593.1"/>
    <property type="molecule type" value="Genomic_DNA"/>
</dbReference>
<evidence type="ECO:0000313" key="3">
    <source>
        <dbReference type="Proteomes" id="UP000236416"/>
    </source>
</evidence>
<protein>
    <submittedName>
        <fullName evidence="2">GDSL family lipase</fullName>
    </submittedName>
</protein>
<dbReference type="CDD" id="cd01846">
    <property type="entry name" value="fatty_acyltransferase_like"/>
    <property type="match status" value="1"/>
</dbReference>
<dbReference type="AlphaFoldDB" id="A0A2K4MUE5"/>
<dbReference type="Pfam" id="PF00657">
    <property type="entry name" value="Lipase_GDSL"/>
    <property type="match status" value="1"/>
</dbReference>
<proteinExistence type="predicted"/>
<dbReference type="GO" id="GO:0016788">
    <property type="term" value="F:hydrolase activity, acting on ester bonds"/>
    <property type="evidence" value="ECO:0007669"/>
    <property type="project" value="InterPro"/>
</dbReference>
<reference evidence="2 3" key="1">
    <citation type="submission" date="2018-01" db="EMBL/GenBank/DDBJ databases">
        <title>Genomic Sequence of Chromobacterium MWU13-2610 from wild cranberry bogs within the Cape Cod National Seashore.</title>
        <authorList>
            <person name="O'Hara-Hanley K."/>
            <person name="Soby S."/>
            <person name="Harrison A."/>
        </authorList>
    </citation>
    <scope>NUCLEOTIDE SEQUENCE [LARGE SCALE GENOMIC DNA]</scope>
    <source>
        <strain evidence="2 3">MWU13-2610</strain>
    </source>
</reference>
<dbReference type="InterPro" id="IPR051058">
    <property type="entry name" value="GDSL_Est/Lipase"/>
</dbReference>
<evidence type="ECO:0000313" key="2">
    <source>
        <dbReference type="EMBL" id="POB00593.1"/>
    </source>
</evidence>
<dbReference type="InterPro" id="IPR001087">
    <property type="entry name" value="GDSL"/>
</dbReference>
<name>A0A2K4MUE5_9NEIS</name>
<accession>A0A2K4MUE5</accession>
<sequence length="386" mass="43217">MPIMLGPLFSTRTNNNELEARGPAQEHSCRLQQLRQVSNDPVKMDAIDGVGTGKNSDLDGMGGNFRLALKNAVVEKASSNQVPNEVFRDFLRERGIDRLVVIGDSLSDSDGRMCSKTLGLLPSSTAYYQGKFTNGFTWPEFLASPSFMGTDLVNKAEGGAVAARHSISPAFLFVSNMSRQMKDVTFQASDVVILALGSNDYMTFGKTDVEKVVSTYEKNIKKLISSGVKHIIIVGVPDLSKTVYAYDQNRDENYRARMGEISTHHNSRLREKVSQLQLDYASENVFIRFFDMQAKFEELTDMAGTVGYNTTKNYCEGYIDLKDWMGLGRESKLNTAHRYIFHDQVHPSQEVHQILASRMLNFIKDELLGFSQDEAHCEFPVPSVTE</sequence>
<dbReference type="Gene3D" id="3.40.50.1110">
    <property type="entry name" value="SGNH hydrolase"/>
    <property type="match status" value="1"/>
</dbReference>
<dbReference type="RefSeq" id="WP_103316640.1">
    <property type="nucleotide sequence ID" value="NZ_PPTF01000002.1"/>
</dbReference>
<organism evidence="2 3">
    <name type="scientific">Chromobacterium sinusclupearum</name>
    <dbReference type="NCBI Taxonomy" id="2077146"/>
    <lineage>
        <taxon>Bacteria</taxon>
        <taxon>Pseudomonadati</taxon>
        <taxon>Pseudomonadota</taxon>
        <taxon>Betaproteobacteria</taxon>
        <taxon>Neisseriales</taxon>
        <taxon>Chromobacteriaceae</taxon>
        <taxon>Chromobacterium</taxon>
    </lineage>
</organism>
<keyword evidence="1" id="KW-0378">Hydrolase</keyword>
<dbReference type="SUPFAM" id="SSF52266">
    <property type="entry name" value="SGNH hydrolase"/>
    <property type="match status" value="1"/>
</dbReference>